<gene>
    <name evidence="3" type="ORF">PIB30_078654</name>
</gene>
<dbReference type="Proteomes" id="UP001341840">
    <property type="component" value="Unassembled WGS sequence"/>
</dbReference>
<comment type="caution">
    <text evidence="3">The sequence shown here is derived from an EMBL/GenBank/DDBJ whole genome shotgun (WGS) entry which is preliminary data.</text>
</comment>
<protein>
    <submittedName>
        <fullName evidence="3">Uncharacterized protein</fullName>
    </submittedName>
</protein>
<name>A0ABU6RQR5_9FABA</name>
<feature type="compositionally biased region" description="Low complexity" evidence="1">
    <location>
        <begin position="102"/>
        <end position="114"/>
    </location>
</feature>
<accession>A0ABU6RQR5</accession>
<feature type="compositionally biased region" description="Polar residues" evidence="1">
    <location>
        <begin position="9"/>
        <end position="19"/>
    </location>
</feature>
<proteinExistence type="predicted"/>
<feature type="compositionally biased region" description="Polar residues" evidence="1">
    <location>
        <begin position="89"/>
        <end position="101"/>
    </location>
</feature>
<organism evidence="3 4">
    <name type="scientific">Stylosanthes scabra</name>
    <dbReference type="NCBI Taxonomy" id="79078"/>
    <lineage>
        <taxon>Eukaryota</taxon>
        <taxon>Viridiplantae</taxon>
        <taxon>Streptophyta</taxon>
        <taxon>Embryophyta</taxon>
        <taxon>Tracheophyta</taxon>
        <taxon>Spermatophyta</taxon>
        <taxon>Magnoliopsida</taxon>
        <taxon>eudicotyledons</taxon>
        <taxon>Gunneridae</taxon>
        <taxon>Pentapetalae</taxon>
        <taxon>rosids</taxon>
        <taxon>fabids</taxon>
        <taxon>Fabales</taxon>
        <taxon>Fabaceae</taxon>
        <taxon>Papilionoideae</taxon>
        <taxon>50 kb inversion clade</taxon>
        <taxon>dalbergioids sensu lato</taxon>
        <taxon>Dalbergieae</taxon>
        <taxon>Pterocarpus clade</taxon>
        <taxon>Stylosanthes</taxon>
    </lineage>
</organism>
<feature type="transmembrane region" description="Helical" evidence="2">
    <location>
        <begin position="138"/>
        <end position="157"/>
    </location>
</feature>
<keyword evidence="4" id="KW-1185">Reference proteome</keyword>
<dbReference type="EMBL" id="JASCZI010031300">
    <property type="protein sequence ID" value="MED6126456.1"/>
    <property type="molecule type" value="Genomic_DNA"/>
</dbReference>
<feature type="region of interest" description="Disordered" evidence="1">
    <location>
        <begin position="1"/>
        <end position="28"/>
    </location>
</feature>
<reference evidence="3 4" key="1">
    <citation type="journal article" date="2023" name="Plants (Basel)">
        <title>Bridging the Gap: Combining Genomics and Transcriptomics Approaches to Understand Stylosanthes scabra, an Orphan Legume from the Brazilian Caatinga.</title>
        <authorList>
            <person name="Ferreira-Neto J.R.C."/>
            <person name="da Silva M.D."/>
            <person name="Binneck E."/>
            <person name="de Melo N.F."/>
            <person name="da Silva R.H."/>
            <person name="de Melo A.L.T.M."/>
            <person name="Pandolfi V."/>
            <person name="Bustamante F.O."/>
            <person name="Brasileiro-Vidal A.C."/>
            <person name="Benko-Iseppon A.M."/>
        </authorList>
    </citation>
    <scope>NUCLEOTIDE SEQUENCE [LARGE SCALE GENOMIC DNA]</scope>
    <source>
        <tissue evidence="3">Leaves</tissue>
    </source>
</reference>
<evidence type="ECO:0000256" key="1">
    <source>
        <dbReference type="SAM" id="MobiDB-lite"/>
    </source>
</evidence>
<keyword evidence="2" id="KW-0472">Membrane</keyword>
<keyword evidence="2" id="KW-1133">Transmembrane helix</keyword>
<sequence>MDQKPTIETAETINSQIENPKNHKPPNFETLNLQARRTRRGVIQPPSSASCVTFLCHQESSVLQSNLLEHANLVRYVQQCKTEFIDASPTPTYSWQSHTAGSSSTSSRSTSSSKTKTKSKPKRDKTEEEKTFKIRSKYFVAAQLVAVVVFITIMTSFDDAEVDLDE</sequence>
<evidence type="ECO:0000256" key="2">
    <source>
        <dbReference type="SAM" id="Phobius"/>
    </source>
</evidence>
<evidence type="ECO:0000313" key="4">
    <source>
        <dbReference type="Proteomes" id="UP001341840"/>
    </source>
</evidence>
<feature type="region of interest" description="Disordered" evidence="1">
    <location>
        <begin position="88"/>
        <end position="128"/>
    </location>
</feature>
<keyword evidence="2" id="KW-0812">Transmembrane</keyword>
<evidence type="ECO:0000313" key="3">
    <source>
        <dbReference type="EMBL" id="MED6126456.1"/>
    </source>
</evidence>